<dbReference type="EMBL" id="CP149822">
    <property type="protein sequence ID" value="WZN42450.1"/>
    <property type="molecule type" value="Genomic_DNA"/>
</dbReference>
<dbReference type="InterPro" id="IPR011600">
    <property type="entry name" value="Pept_C14_caspase"/>
</dbReference>
<dbReference type="InterPro" id="IPR050452">
    <property type="entry name" value="Metacaspase"/>
</dbReference>
<dbReference type="PANTHER" id="PTHR48104">
    <property type="entry name" value="METACASPASE-4"/>
    <property type="match status" value="1"/>
</dbReference>
<dbReference type="Pfam" id="PF00656">
    <property type="entry name" value="Peptidase_C14"/>
    <property type="match status" value="1"/>
</dbReference>
<proteinExistence type="predicted"/>
<gene>
    <name evidence="2" type="ORF">WJU16_05310</name>
</gene>
<dbReference type="Proteomes" id="UP001485459">
    <property type="component" value="Chromosome"/>
</dbReference>
<dbReference type="PANTHER" id="PTHR48104:SF30">
    <property type="entry name" value="METACASPASE-1"/>
    <property type="match status" value="1"/>
</dbReference>
<name>A0ABZ2YRM7_9BACT</name>
<accession>A0ABZ2YRM7</accession>
<evidence type="ECO:0000313" key="3">
    <source>
        <dbReference type="Proteomes" id="UP001485459"/>
    </source>
</evidence>
<dbReference type="RefSeq" id="WP_341837284.1">
    <property type="nucleotide sequence ID" value="NZ_CP149822.1"/>
</dbReference>
<organism evidence="2 3">
    <name type="scientific">Chitinophaga pollutisoli</name>
    <dbReference type="NCBI Taxonomy" id="3133966"/>
    <lineage>
        <taxon>Bacteria</taxon>
        <taxon>Pseudomonadati</taxon>
        <taxon>Bacteroidota</taxon>
        <taxon>Chitinophagia</taxon>
        <taxon>Chitinophagales</taxon>
        <taxon>Chitinophagaceae</taxon>
        <taxon>Chitinophaga</taxon>
    </lineage>
</organism>
<reference evidence="3" key="1">
    <citation type="submission" date="2024-03" db="EMBL/GenBank/DDBJ databases">
        <title>Chitinophaga horti sp. nov., isolated from garden soil.</title>
        <authorList>
            <person name="Lee D.S."/>
            <person name="Han D.M."/>
            <person name="Baek J.H."/>
            <person name="Choi D.G."/>
            <person name="Jeon J.H."/>
            <person name="Jeon C.O."/>
        </authorList>
    </citation>
    <scope>NUCLEOTIDE SEQUENCE [LARGE SCALE GENOMIC DNA]</scope>
    <source>
        <strain evidence="3">GPA1</strain>
    </source>
</reference>
<keyword evidence="3" id="KW-1185">Reference proteome</keyword>
<feature type="domain" description="Peptidase C14 caspase" evidence="1">
    <location>
        <begin position="8"/>
        <end position="288"/>
    </location>
</feature>
<protein>
    <submittedName>
        <fullName evidence="2">Caspase family protein</fullName>
    </submittedName>
</protein>
<evidence type="ECO:0000259" key="1">
    <source>
        <dbReference type="Pfam" id="PF00656"/>
    </source>
</evidence>
<evidence type="ECO:0000313" key="2">
    <source>
        <dbReference type="EMBL" id="WZN42450.1"/>
    </source>
</evidence>
<dbReference type="Gene3D" id="3.40.50.1460">
    <property type="match status" value="1"/>
</dbReference>
<sequence length="498" mass="53963">MQERRLYAAFAGINAYPDSPLSGCIQDVLRVDRLLRSQCAAQEGLAYHPAYYLLPNNADLRLLEQYGAATGAPLTWLPPTFDNFTTRLFTHFADAKAGDICVFFYSGHGSQTAAPPEFYFNNPSRRLQTIVCADSRTTARDLTNKELAYLLWKAFGNSEAHCLVITDCCHSGGNTRALAPRGAGGEFRPRFHADAGKVLAFTDLLGHDAPGFYTNENGGMKPAIARYVHLAACRADELAQESWRGGIFTGRLMDALLANGGAASYRDLMWRMQTVVTAAAGQQHPVAFAAREADLDRRFLSDAMQPIVPAFDVLFDVSLNRWKIFGGALHGLAPGALLDIRDGAFRLEAELRDVEALFSLIDIPGLDTASETAKATLTRAAAPALHIASPPDAALEKALGAGKFPLLKVGFGEEAGYEVYRPADGSYVLLEKTAPCLYSGGRPARRCFFPTRSAWRPGWRRWTGSASTPVWAAGTSTCNGPRSKGLMATNALCMPATI</sequence>